<keyword evidence="5" id="KW-0963">Cytoplasm</keyword>
<dbReference type="GO" id="GO:0010008">
    <property type="term" value="C:endosome membrane"/>
    <property type="evidence" value="ECO:0007669"/>
    <property type="project" value="UniProtKB-SubCell"/>
</dbReference>
<dbReference type="OMA" id="GHFLQTS"/>
<feature type="domain" description="EH" evidence="13">
    <location>
        <begin position="378"/>
        <end position="467"/>
    </location>
</feature>
<keyword evidence="10" id="KW-0206">Cytoskeleton</keyword>
<name>E3M4W6_CAERE</name>
<keyword evidence="7" id="KW-0677">Repeat</keyword>
<feature type="domain" description="EH" evidence="13">
    <location>
        <begin position="201"/>
        <end position="289"/>
    </location>
</feature>
<dbReference type="Gene3D" id="1.20.5.170">
    <property type="match status" value="1"/>
</dbReference>
<feature type="compositionally biased region" description="Low complexity" evidence="12">
    <location>
        <begin position="358"/>
        <end position="368"/>
    </location>
</feature>
<dbReference type="CDD" id="cd00052">
    <property type="entry name" value="EH"/>
    <property type="match status" value="3"/>
</dbReference>
<dbReference type="GO" id="GO:0005509">
    <property type="term" value="F:calcium ion binding"/>
    <property type="evidence" value="ECO:0007669"/>
    <property type="project" value="InterPro"/>
</dbReference>
<comment type="subcellular location">
    <subcellularLocation>
        <location evidence="3">Cell membrane</location>
        <topology evidence="3">Peripheral membrane protein</topology>
        <orientation evidence="3">Cytoplasmic side</orientation>
    </subcellularLocation>
    <subcellularLocation>
        <location evidence="2">Cytoplasm</location>
        <location evidence="2">Cytoskeleton</location>
        <location evidence="2">Actin patch</location>
    </subcellularLocation>
    <subcellularLocation>
        <location evidence="1">Endosome membrane</location>
        <topology evidence="1">Peripheral membrane protein</topology>
        <orientation evidence="1">Cytoplasmic side</orientation>
    </subcellularLocation>
</comment>
<evidence type="ECO:0000256" key="6">
    <source>
        <dbReference type="ARBA" id="ARBA00022583"/>
    </source>
</evidence>
<dbReference type="FunFam" id="1.10.238.10:FF:000349">
    <property type="entry name" value="Actin cytoskeleton-regulatory complex protein PAN1"/>
    <property type="match status" value="1"/>
</dbReference>
<accession>E3M4W6</accession>
<evidence type="ECO:0000313" key="16">
    <source>
        <dbReference type="Proteomes" id="UP000008281"/>
    </source>
</evidence>
<feature type="coiled-coil region" evidence="11">
    <location>
        <begin position="492"/>
        <end position="638"/>
    </location>
</feature>
<keyword evidence="16" id="KW-1185">Reference proteome</keyword>
<feature type="compositionally biased region" description="Polar residues" evidence="12">
    <location>
        <begin position="87"/>
        <end position="96"/>
    </location>
</feature>
<feature type="region of interest" description="Disordered" evidence="12">
    <location>
        <begin position="327"/>
        <end position="368"/>
    </location>
</feature>
<dbReference type="GO" id="GO:0048488">
    <property type="term" value="P:synaptic vesicle endocytosis"/>
    <property type="evidence" value="ECO:0007669"/>
    <property type="project" value="EnsemblMetazoa"/>
</dbReference>
<dbReference type="GO" id="GO:0045296">
    <property type="term" value="F:cadherin binding"/>
    <property type="evidence" value="ECO:0007669"/>
    <property type="project" value="TreeGrafter"/>
</dbReference>
<dbReference type="eggNOG" id="KOG0998">
    <property type="taxonomic scope" value="Eukaryota"/>
</dbReference>
<dbReference type="Gene3D" id="1.10.238.10">
    <property type="entry name" value="EF-hand"/>
    <property type="match status" value="3"/>
</dbReference>
<feature type="region of interest" description="Disordered" evidence="12">
    <location>
        <begin position="725"/>
        <end position="744"/>
    </location>
</feature>
<feature type="region of interest" description="Disordered" evidence="12">
    <location>
        <begin position="87"/>
        <end position="155"/>
    </location>
</feature>
<evidence type="ECO:0000256" key="2">
    <source>
        <dbReference type="ARBA" id="ARBA00004134"/>
    </source>
</evidence>
<protein>
    <submittedName>
        <fullName evidence="15">CRE-EHS-1 protein</fullName>
    </submittedName>
</protein>
<dbReference type="SMART" id="SM00027">
    <property type="entry name" value="EH"/>
    <property type="match status" value="3"/>
</dbReference>
<dbReference type="GO" id="GO:0007268">
    <property type="term" value="P:chemical synaptic transmission"/>
    <property type="evidence" value="ECO:0007669"/>
    <property type="project" value="EnsemblMetazoa"/>
</dbReference>
<feature type="region of interest" description="Disordered" evidence="12">
    <location>
        <begin position="467"/>
        <end position="488"/>
    </location>
</feature>
<evidence type="ECO:0000259" key="14">
    <source>
        <dbReference type="PROSITE" id="PS50222"/>
    </source>
</evidence>
<dbReference type="Pfam" id="PF12763">
    <property type="entry name" value="EH"/>
    <property type="match status" value="3"/>
</dbReference>
<feature type="region of interest" description="Disordered" evidence="12">
    <location>
        <begin position="296"/>
        <end position="315"/>
    </location>
</feature>
<dbReference type="PROSITE" id="PS50222">
    <property type="entry name" value="EF_HAND_2"/>
    <property type="match status" value="1"/>
</dbReference>
<evidence type="ECO:0000256" key="11">
    <source>
        <dbReference type="SAM" id="Coils"/>
    </source>
</evidence>
<gene>
    <name evidence="15" type="primary">Cre-ehs-1</name>
    <name evidence="15" type="ORF">CRE_11826</name>
</gene>
<reference evidence="15" key="1">
    <citation type="submission" date="2007-07" db="EMBL/GenBank/DDBJ databases">
        <title>PCAP assembly of the Caenorhabditis remanei genome.</title>
        <authorList>
            <consortium name="The Caenorhabditis remanei Sequencing Consortium"/>
            <person name="Wilson R.K."/>
        </authorList>
    </citation>
    <scope>NUCLEOTIDE SEQUENCE [LARGE SCALE GENOMIC DNA]</scope>
    <source>
        <strain evidence="15">PB4641</strain>
    </source>
</reference>
<proteinExistence type="inferred from homology"/>
<feature type="compositionally biased region" description="Pro residues" evidence="12">
    <location>
        <begin position="807"/>
        <end position="816"/>
    </location>
</feature>
<evidence type="ECO:0000259" key="13">
    <source>
        <dbReference type="PROSITE" id="PS50031"/>
    </source>
</evidence>
<evidence type="ECO:0000256" key="8">
    <source>
        <dbReference type="ARBA" id="ARBA00022837"/>
    </source>
</evidence>
<comment type="similarity">
    <text evidence="4">Belongs to the PAN1 family.</text>
</comment>
<dbReference type="InParanoid" id="E3M4W6"/>
<feature type="compositionally biased region" description="Polar residues" evidence="12">
    <location>
        <begin position="469"/>
        <end position="486"/>
    </location>
</feature>
<dbReference type="PROSITE" id="PS00018">
    <property type="entry name" value="EF_HAND_1"/>
    <property type="match status" value="2"/>
</dbReference>
<feature type="compositionally biased region" description="Low complexity" evidence="12">
    <location>
        <begin position="827"/>
        <end position="852"/>
    </location>
</feature>
<dbReference type="InterPro" id="IPR002048">
    <property type="entry name" value="EF_hand_dom"/>
</dbReference>
<feature type="domain" description="EF-hand" evidence="14">
    <location>
        <begin position="233"/>
        <end position="268"/>
    </location>
</feature>
<feature type="compositionally biased region" description="Pro residues" evidence="12">
    <location>
        <begin position="117"/>
        <end position="132"/>
    </location>
</feature>
<dbReference type="EMBL" id="DS268424">
    <property type="protein sequence ID" value="EFO91410.1"/>
    <property type="molecule type" value="Genomic_DNA"/>
</dbReference>
<evidence type="ECO:0000313" key="15">
    <source>
        <dbReference type="EMBL" id="EFO91410.1"/>
    </source>
</evidence>
<dbReference type="GO" id="GO:0016197">
    <property type="term" value="P:endosomal transport"/>
    <property type="evidence" value="ECO:0007669"/>
    <property type="project" value="TreeGrafter"/>
</dbReference>
<evidence type="ECO:0000256" key="5">
    <source>
        <dbReference type="ARBA" id="ARBA00022490"/>
    </source>
</evidence>
<dbReference type="Proteomes" id="UP000008281">
    <property type="component" value="Unassembled WGS sequence"/>
</dbReference>
<dbReference type="SUPFAM" id="SSF47473">
    <property type="entry name" value="EF-hand"/>
    <property type="match status" value="3"/>
</dbReference>
<keyword evidence="6" id="KW-0254">Endocytosis</keyword>
<evidence type="ECO:0000256" key="10">
    <source>
        <dbReference type="ARBA" id="ARBA00023212"/>
    </source>
</evidence>
<dbReference type="AlphaFoldDB" id="E3M4W6"/>
<dbReference type="GO" id="GO:0030424">
    <property type="term" value="C:axon"/>
    <property type="evidence" value="ECO:0007669"/>
    <property type="project" value="EnsemblMetazoa"/>
</dbReference>
<sequence>MDDSYAIATPHNDAYNLAFSEMNPHGAPRIGAADAANFLKKSNLPMPMLGQIWELSDSQKTGSLDKRGAFVAFKLVAAAQQGKPVANSSLYDSSLQPPRFGPPVPPASMQHHFQPSFPSPGRAPPVPPPPHPSYSHPISSQQSSPAHPPSEFPPNWPITPNDQVGIIFAKYFIWKEKSKRYFLVFSDCLHHSIYLKRRWLFQAKYDSIFQSLNPVNGKLSGTHVRPVLMNSGLDAHALARIWELSDQDKDGNLDRIEMSVALHLVYRSLQSDPIPAQLPPNLIHPSKAMFAQRSPNFAAPPHPPRPMMGSRAGSVTSLDDVNMSQSYSATMPRSQPPPVGRTFSSQPHVNGSRTSGASTPISTSHSIHSFSGGEWPIHTADYADHFAQTDTNRDGLVDGQDMRGPMMTTGLSPQILAHVWALADIKKCGQLNLEQFSLTMYLLDMAKRGEPLPAELPSHLVPPSFRPPTESTVTTHQPAQSVSTPQLPEATSMEIKEALEGENEEMRQLAEAIQSMVVERKTAEEAVVQLEADMTVKNSRIKNLQVELTTLESTVKQLERQKTEATRRLNDYDTQIEQLEAACKAQKEKKEDTEKRMQQIDEEAKNAEECKANDEKEMEELKREIEMLDNQFKTVRGEIVKETAQREQMVADLTTLERKEARDQIQMERLDAAIEKTTKLTEAVSAAVEKPEAEMAETLRSQPHLLSSVIDQTLLSDDTVYGETAGASSQNHVQQPPDPFASARSSKFQYTTSIKLNVCVSDPAADPFAQVDPFGSSGHFDAAFPTDPFAQGGFPPDAGFNSSAPAKPAPPRPAPPKSARETPVNDPFAPSQGQAAQPAGFADFADFGSAFN</sequence>
<dbReference type="InterPro" id="IPR018247">
    <property type="entry name" value="EF_Hand_1_Ca_BS"/>
</dbReference>
<dbReference type="OrthoDB" id="524326at2759"/>
<dbReference type="PANTHER" id="PTHR11216">
    <property type="entry name" value="EH DOMAIN"/>
    <property type="match status" value="1"/>
</dbReference>
<dbReference type="FunCoup" id="E3M4W6">
    <property type="interactions" value="121"/>
</dbReference>
<dbReference type="PROSITE" id="PS50031">
    <property type="entry name" value="EH"/>
    <property type="match status" value="3"/>
</dbReference>
<dbReference type="PANTHER" id="PTHR11216:SF176">
    <property type="entry name" value="EPIDERMAL GROWTH FACTOR RECEPTOR PATHWAY SUBSTRATE CLONE 15, ISOFORM A"/>
    <property type="match status" value="1"/>
</dbReference>
<evidence type="ECO:0000256" key="3">
    <source>
        <dbReference type="ARBA" id="ARBA00004413"/>
    </source>
</evidence>
<dbReference type="HOGENOM" id="CLU_007270_1_0_1"/>
<dbReference type="InterPro" id="IPR000261">
    <property type="entry name" value="EH_dom"/>
</dbReference>
<dbReference type="GO" id="GO:0098793">
    <property type="term" value="C:presynapse"/>
    <property type="evidence" value="ECO:0007669"/>
    <property type="project" value="GOC"/>
</dbReference>
<keyword evidence="9" id="KW-0472">Membrane</keyword>
<organism evidence="16">
    <name type="scientific">Caenorhabditis remanei</name>
    <name type="common">Caenorhabditis vulgaris</name>
    <dbReference type="NCBI Taxonomy" id="31234"/>
    <lineage>
        <taxon>Eukaryota</taxon>
        <taxon>Metazoa</taxon>
        <taxon>Ecdysozoa</taxon>
        <taxon>Nematoda</taxon>
        <taxon>Chromadorea</taxon>
        <taxon>Rhabditida</taxon>
        <taxon>Rhabditina</taxon>
        <taxon>Rhabditomorpha</taxon>
        <taxon>Rhabditoidea</taxon>
        <taxon>Rhabditidae</taxon>
        <taxon>Peloderinae</taxon>
        <taxon>Caenorhabditis</taxon>
    </lineage>
</organism>
<evidence type="ECO:0000256" key="4">
    <source>
        <dbReference type="ARBA" id="ARBA00009351"/>
    </source>
</evidence>
<evidence type="ECO:0000256" key="12">
    <source>
        <dbReference type="SAM" id="MobiDB-lite"/>
    </source>
</evidence>
<dbReference type="GO" id="GO:0030132">
    <property type="term" value="C:clathrin coat of coated pit"/>
    <property type="evidence" value="ECO:0007669"/>
    <property type="project" value="TreeGrafter"/>
</dbReference>
<feature type="compositionally biased region" description="Low complexity" evidence="12">
    <location>
        <begin position="133"/>
        <end position="145"/>
    </location>
</feature>
<feature type="region of interest" description="Disordered" evidence="12">
    <location>
        <begin position="785"/>
        <end position="852"/>
    </location>
</feature>
<dbReference type="STRING" id="31234.E3M4W6"/>
<evidence type="ECO:0000256" key="1">
    <source>
        <dbReference type="ARBA" id="ARBA00004125"/>
    </source>
</evidence>
<evidence type="ECO:0000256" key="9">
    <source>
        <dbReference type="ARBA" id="ARBA00023136"/>
    </source>
</evidence>
<evidence type="ECO:0000256" key="7">
    <source>
        <dbReference type="ARBA" id="ARBA00022737"/>
    </source>
</evidence>
<feature type="compositionally biased region" description="Pro residues" evidence="12">
    <location>
        <begin position="146"/>
        <end position="155"/>
    </location>
</feature>
<keyword evidence="8" id="KW-0106">Calcium</keyword>
<keyword evidence="11" id="KW-0175">Coiled coil</keyword>
<dbReference type="InterPro" id="IPR011992">
    <property type="entry name" value="EF-hand-dom_pair"/>
</dbReference>
<feature type="compositionally biased region" description="Polar residues" evidence="12">
    <location>
        <begin position="342"/>
        <end position="357"/>
    </location>
</feature>
<feature type="domain" description="EH" evidence="13">
    <location>
        <begin position="11"/>
        <end position="101"/>
    </location>
</feature>